<organism evidence="1 2">
    <name type="scientific">Anisodus acutangulus</name>
    <dbReference type="NCBI Taxonomy" id="402998"/>
    <lineage>
        <taxon>Eukaryota</taxon>
        <taxon>Viridiplantae</taxon>
        <taxon>Streptophyta</taxon>
        <taxon>Embryophyta</taxon>
        <taxon>Tracheophyta</taxon>
        <taxon>Spermatophyta</taxon>
        <taxon>Magnoliopsida</taxon>
        <taxon>eudicotyledons</taxon>
        <taxon>Gunneridae</taxon>
        <taxon>Pentapetalae</taxon>
        <taxon>asterids</taxon>
        <taxon>lamiids</taxon>
        <taxon>Solanales</taxon>
        <taxon>Solanaceae</taxon>
        <taxon>Solanoideae</taxon>
        <taxon>Hyoscyameae</taxon>
        <taxon>Anisodus</taxon>
    </lineage>
</organism>
<evidence type="ECO:0000313" key="2">
    <source>
        <dbReference type="Proteomes" id="UP001152561"/>
    </source>
</evidence>
<dbReference type="OrthoDB" id="1921190at2759"/>
<dbReference type="AlphaFoldDB" id="A0A9Q1RDJ1"/>
<sequence>MAATVAETLSNPITICNPKPTRVCFSYAAYAKNVIQHLKSSKIIVDKGLSDIEFSTIESNFTFIFPPDLRSILQEGLPIGPGFPNWRSSSQQQLEIIKNLPILSLCKDVKKCNFWVDFWGIRPRDNDRAVDIAKGYLKKAPVLVPIYQHFYIPCTPCLAGNPVFYVHDGEVKLWSFDICGFFHQVEFQRKEMILRRPSLFNLMNTPAWAATEARKIEFWTEMAETAARETDAREMEATRGAGRHLRWSEDLEGYLEGVFLRLTEAGWKEEDVREMMMVEDGGGGDGSGDWRRRCDDGAFVDKKDVESHVRLLSKRLLRAGWSTEDVVDTLGSSEEIYPEEDSCIDFYHKTS</sequence>
<protein>
    <submittedName>
        <fullName evidence="1">Uncharacterized protein</fullName>
    </submittedName>
</protein>
<comment type="caution">
    <text evidence="1">The sequence shown here is derived from an EMBL/GenBank/DDBJ whole genome shotgun (WGS) entry which is preliminary data.</text>
</comment>
<dbReference type="Proteomes" id="UP001152561">
    <property type="component" value="Unassembled WGS sequence"/>
</dbReference>
<accession>A0A9Q1RDJ1</accession>
<dbReference type="PANTHER" id="PTHR32011:SF6">
    <property type="entry name" value="KNR4_SMI1-LIKE DOMAIN-CONTAINING PROTEIN"/>
    <property type="match status" value="1"/>
</dbReference>
<reference evidence="2" key="1">
    <citation type="journal article" date="2023" name="Proc. Natl. Acad. Sci. U.S.A.">
        <title>Genomic and structural basis for evolution of tropane alkaloid biosynthesis.</title>
        <authorList>
            <person name="Wanga Y.-J."/>
            <person name="Taina T."/>
            <person name="Yua J.-Y."/>
            <person name="Lia J."/>
            <person name="Xua B."/>
            <person name="Chenc J."/>
            <person name="D'Auriad J.C."/>
            <person name="Huanga J.-P."/>
            <person name="Huanga S.-X."/>
        </authorList>
    </citation>
    <scope>NUCLEOTIDE SEQUENCE [LARGE SCALE GENOMIC DNA]</scope>
    <source>
        <strain evidence="2">cv. KIB-2019</strain>
    </source>
</reference>
<gene>
    <name evidence="1" type="ORF">K7X08_033744</name>
</gene>
<keyword evidence="2" id="KW-1185">Reference proteome</keyword>
<proteinExistence type="predicted"/>
<dbReference type="EMBL" id="JAJAGQ010000011">
    <property type="protein sequence ID" value="KAJ8550037.1"/>
    <property type="molecule type" value="Genomic_DNA"/>
</dbReference>
<name>A0A9Q1RDJ1_9SOLA</name>
<dbReference type="PANTHER" id="PTHR32011">
    <property type="entry name" value="OS08G0472400 PROTEIN"/>
    <property type="match status" value="1"/>
</dbReference>
<evidence type="ECO:0000313" key="1">
    <source>
        <dbReference type="EMBL" id="KAJ8550037.1"/>
    </source>
</evidence>